<dbReference type="GO" id="GO:0010181">
    <property type="term" value="F:FMN binding"/>
    <property type="evidence" value="ECO:0007669"/>
    <property type="project" value="InterPro"/>
</dbReference>
<keyword evidence="9" id="KW-1185">Reference proteome</keyword>
<evidence type="ECO:0000313" key="9">
    <source>
        <dbReference type="Proteomes" id="UP000325516"/>
    </source>
</evidence>
<name>A0A5J6L1H5_9MICO</name>
<feature type="domain" description="Pyridoxamine 5'-phosphate oxidase N-terminal" evidence="6">
    <location>
        <begin position="38"/>
        <end position="124"/>
    </location>
</feature>
<protein>
    <submittedName>
        <fullName evidence="8">Pyridoxamine 5-phosphate oxidase</fullName>
    </submittedName>
</protein>
<dbReference type="AlphaFoldDB" id="A0A5J6L1H5"/>
<feature type="domain" description="Pyridoxine 5'-phosphate oxidase dimerisation C-terminal" evidence="7">
    <location>
        <begin position="166"/>
        <end position="204"/>
    </location>
</feature>
<keyword evidence="5" id="KW-0560">Oxidoreductase</keyword>
<sequence>MPPTTDAPTDPALEPVLGDIPAADPGLLAASWLPALTDEPMRMTLSTIDAHGYPRARTLLLSEFDGERFFFHTDARSRKVADLAADPRVALTILWPDLSRQLVVQGTAAPAPADECAEVYRRRSPYLQQLAWLNTAGYAQLPLAEREARWARFRAETPAPPQPPEWVGFGVRPHRMLFWAAHPEAAGRRVEYVRNEDGWRVSYLPG</sequence>
<dbReference type="SUPFAM" id="SSF50475">
    <property type="entry name" value="FMN-binding split barrel"/>
    <property type="match status" value="1"/>
</dbReference>
<keyword evidence="3" id="KW-0285">Flavoprotein</keyword>
<evidence type="ECO:0000313" key="8">
    <source>
        <dbReference type="EMBL" id="QEW02363.1"/>
    </source>
</evidence>
<dbReference type="Pfam" id="PF10590">
    <property type="entry name" value="PNP_phzG_C"/>
    <property type="match status" value="1"/>
</dbReference>
<proteinExistence type="inferred from homology"/>
<evidence type="ECO:0000256" key="2">
    <source>
        <dbReference type="ARBA" id="ARBA00007301"/>
    </source>
</evidence>
<keyword evidence="4" id="KW-0288">FMN</keyword>
<dbReference type="PANTHER" id="PTHR10851:SF0">
    <property type="entry name" value="PYRIDOXINE-5'-PHOSPHATE OXIDASE"/>
    <property type="match status" value="1"/>
</dbReference>
<dbReference type="Pfam" id="PF01243">
    <property type="entry name" value="PNPOx_N"/>
    <property type="match status" value="1"/>
</dbReference>
<dbReference type="InterPro" id="IPR011576">
    <property type="entry name" value="Pyridox_Oxase_N"/>
</dbReference>
<evidence type="ECO:0000256" key="5">
    <source>
        <dbReference type="ARBA" id="ARBA00023002"/>
    </source>
</evidence>
<dbReference type="Proteomes" id="UP000325516">
    <property type="component" value="Chromosome"/>
</dbReference>
<comment type="similarity">
    <text evidence="2">Belongs to the pyridoxamine 5'-phosphate oxidase family.</text>
</comment>
<dbReference type="GO" id="GO:0004733">
    <property type="term" value="F:pyridoxamine phosphate oxidase activity"/>
    <property type="evidence" value="ECO:0007669"/>
    <property type="project" value="InterPro"/>
</dbReference>
<gene>
    <name evidence="8" type="ORF">F6J85_04115</name>
</gene>
<dbReference type="PANTHER" id="PTHR10851">
    <property type="entry name" value="PYRIDOXINE-5-PHOSPHATE OXIDASE"/>
    <property type="match status" value="1"/>
</dbReference>
<reference evidence="9" key="1">
    <citation type="submission" date="2019-09" db="EMBL/GenBank/DDBJ databases">
        <title>Mumia zhuanghuii sp. nov. isolated from the intestinal contents of plateau pika (Ochotona curzoniae) in the Qinghai-Tibet plateau of China.</title>
        <authorList>
            <person name="Tian Z."/>
        </authorList>
    </citation>
    <scope>NUCLEOTIDE SEQUENCE [LARGE SCALE GENOMIC DNA]</scope>
    <source>
        <strain evidence="9">L-031</strain>
    </source>
</reference>
<evidence type="ECO:0000256" key="4">
    <source>
        <dbReference type="ARBA" id="ARBA00022643"/>
    </source>
</evidence>
<evidence type="ECO:0000259" key="6">
    <source>
        <dbReference type="Pfam" id="PF01243"/>
    </source>
</evidence>
<organism evidence="8 9">
    <name type="scientific">Microbacterium lushaniae</name>
    <dbReference type="NCBI Taxonomy" id="2614639"/>
    <lineage>
        <taxon>Bacteria</taxon>
        <taxon>Bacillati</taxon>
        <taxon>Actinomycetota</taxon>
        <taxon>Actinomycetes</taxon>
        <taxon>Micrococcales</taxon>
        <taxon>Microbacteriaceae</taxon>
        <taxon>Microbacterium</taxon>
    </lineage>
</organism>
<evidence type="ECO:0000256" key="3">
    <source>
        <dbReference type="ARBA" id="ARBA00022630"/>
    </source>
</evidence>
<accession>A0A5J6L1H5</accession>
<dbReference type="InterPro" id="IPR012349">
    <property type="entry name" value="Split_barrel_FMN-bd"/>
</dbReference>
<dbReference type="InterPro" id="IPR000659">
    <property type="entry name" value="Pyridox_Oxase"/>
</dbReference>
<evidence type="ECO:0000256" key="1">
    <source>
        <dbReference type="ARBA" id="ARBA00001917"/>
    </source>
</evidence>
<dbReference type="GO" id="GO:0008615">
    <property type="term" value="P:pyridoxine biosynthetic process"/>
    <property type="evidence" value="ECO:0007669"/>
    <property type="project" value="InterPro"/>
</dbReference>
<dbReference type="KEGG" id="mlz:F6J85_04115"/>
<dbReference type="EMBL" id="CP044232">
    <property type="protein sequence ID" value="QEW02363.1"/>
    <property type="molecule type" value="Genomic_DNA"/>
</dbReference>
<dbReference type="RefSeq" id="WP_150923948.1">
    <property type="nucleotide sequence ID" value="NZ_CP044232.1"/>
</dbReference>
<dbReference type="InterPro" id="IPR019576">
    <property type="entry name" value="Pyridoxamine_oxidase_dimer_C"/>
</dbReference>
<dbReference type="Gene3D" id="2.30.110.10">
    <property type="entry name" value="Electron Transport, Fmn-binding Protein, Chain A"/>
    <property type="match status" value="1"/>
</dbReference>
<evidence type="ECO:0000259" key="7">
    <source>
        <dbReference type="Pfam" id="PF10590"/>
    </source>
</evidence>
<comment type="cofactor">
    <cofactor evidence="1">
        <name>FMN</name>
        <dbReference type="ChEBI" id="CHEBI:58210"/>
    </cofactor>
</comment>